<dbReference type="Gene3D" id="3.30.1540.10">
    <property type="entry name" value="formyl-coa transferase, domain 3"/>
    <property type="match status" value="1"/>
</dbReference>
<evidence type="ECO:0000313" key="2">
    <source>
        <dbReference type="EMBL" id="SAL01792.1"/>
    </source>
</evidence>
<sequence>MPGALDGLRVIEVAQNIAGPLCAMNLADHGADVIKVEPLTGEGARSVPPIVEGESAAFMIWNRNKRSIALDLKKPSDFDTLMKLAADADIFLQSFRPGVAARLGMSWEQLNGRFPRLIYGSISGYGQTGPDAARGGFDLMAQGMSGLMNITGPRDGQPHRLPIPICDIAAGLNLTIGLLAAVEARHRTGRGQHVETSLLEAGISLQLYEAAHYFTTGTNPPRLGQAHRGVAPYQVFPCSDGYVTVGAGLQHFFEAFCRFAELPQLIEDPRFIELHDRVAHNDELVRLLSAATVQHPVHYWVNGLDQIGVPCAPVLNHDQLFNHPQVVHRGMVETVSHPKLGPTKTLGVSVKLSDTPGSIRMPAPMLDQHAGEIRQTLERTRSS</sequence>
<dbReference type="Proteomes" id="UP000071859">
    <property type="component" value="Unassembled WGS sequence"/>
</dbReference>
<dbReference type="PANTHER" id="PTHR48207">
    <property type="entry name" value="SUCCINATE--HYDROXYMETHYLGLUTARATE COA-TRANSFERASE"/>
    <property type="match status" value="1"/>
</dbReference>
<gene>
    <name evidence="2" type="ORF">AWB78_06211</name>
</gene>
<organism evidence="2 3">
    <name type="scientific">Caballeronia calidae</name>
    <dbReference type="NCBI Taxonomy" id="1777139"/>
    <lineage>
        <taxon>Bacteria</taxon>
        <taxon>Pseudomonadati</taxon>
        <taxon>Pseudomonadota</taxon>
        <taxon>Betaproteobacteria</taxon>
        <taxon>Burkholderiales</taxon>
        <taxon>Burkholderiaceae</taxon>
        <taxon>Caballeronia</taxon>
    </lineage>
</organism>
<dbReference type="EMBL" id="FCOX02000046">
    <property type="protein sequence ID" value="SAL01792.1"/>
    <property type="molecule type" value="Genomic_DNA"/>
</dbReference>
<keyword evidence="3" id="KW-1185">Reference proteome</keyword>
<dbReference type="InterPro" id="IPR003673">
    <property type="entry name" value="CoA-Trfase_fam_III"/>
</dbReference>
<dbReference type="PANTHER" id="PTHR48207:SF3">
    <property type="entry name" value="SUCCINATE--HYDROXYMETHYLGLUTARATE COA-TRANSFERASE"/>
    <property type="match status" value="1"/>
</dbReference>
<accession>A0A158E4J6</accession>
<dbReference type="OrthoDB" id="5294844at2"/>
<dbReference type="RefSeq" id="WP_062610340.1">
    <property type="nucleotide sequence ID" value="NZ_FCOX02000046.1"/>
</dbReference>
<evidence type="ECO:0000313" key="3">
    <source>
        <dbReference type="Proteomes" id="UP000071859"/>
    </source>
</evidence>
<comment type="caution">
    <text evidence="2">The sequence shown here is derived from an EMBL/GenBank/DDBJ whole genome shotgun (WGS) entry which is preliminary data.</text>
</comment>
<dbReference type="InterPro" id="IPR044855">
    <property type="entry name" value="CoA-Trfase_III_dom3_sf"/>
</dbReference>
<proteinExistence type="predicted"/>
<evidence type="ECO:0000256" key="1">
    <source>
        <dbReference type="ARBA" id="ARBA00022679"/>
    </source>
</evidence>
<dbReference type="InterPro" id="IPR023606">
    <property type="entry name" value="CoA-Trfase_III_dom_1_sf"/>
</dbReference>
<dbReference type="InterPro" id="IPR050483">
    <property type="entry name" value="CoA-transferase_III_domain"/>
</dbReference>
<dbReference type="Pfam" id="PF02515">
    <property type="entry name" value="CoA_transf_3"/>
    <property type="match status" value="1"/>
</dbReference>
<dbReference type="Gene3D" id="3.40.50.10540">
    <property type="entry name" value="Crotonobetainyl-coa:carnitine coa-transferase, domain 1"/>
    <property type="match status" value="1"/>
</dbReference>
<dbReference type="AlphaFoldDB" id="A0A158E4J6"/>
<dbReference type="SUPFAM" id="SSF89796">
    <property type="entry name" value="CoA-transferase family III (CaiB/BaiF)"/>
    <property type="match status" value="1"/>
</dbReference>
<keyword evidence="1 2" id="KW-0808">Transferase</keyword>
<reference evidence="2" key="1">
    <citation type="submission" date="2016-01" db="EMBL/GenBank/DDBJ databases">
        <authorList>
            <person name="Peeters C."/>
        </authorList>
    </citation>
    <scope>NUCLEOTIDE SEQUENCE</scope>
    <source>
        <strain evidence="2">LMG 29321</strain>
    </source>
</reference>
<name>A0A158E4J6_9BURK</name>
<dbReference type="GO" id="GO:0008410">
    <property type="term" value="F:CoA-transferase activity"/>
    <property type="evidence" value="ECO:0007669"/>
    <property type="project" value="TreeGrafter"/>
</dbReference>
<protein>
    <submittedName>
        <fullName evidence="2">Formyl-CoA transferase</fullName>
    </submittedName>
</protein>